<dbReference type="InterPro" id="IPR038078">
    <property type="entry name" value="PhoU-like_sf"/>
</dbReference>
<dbReference type="PANTHER" id="PTHR10010:SF46">
    <property type="entry name" value="SODIUM-DEPENDENT PHOSPHATE TRANSPORT PROTEIN 2B"/>
    <property type="match status" value="1"/>
</dbReference>
<comment type="subcellular location">
    <subcellularLocation>
        <location evidence="1">Cell membrane</location>
        <topology evidence="1">Multi-pass membrane protein</topology>
    </subcellularLocation>
</comment>
<evidence type="ECO:0000313" key="7">
    <source>
        <dbReference type="EMBL" id="MDF0591636.1"/>
    </source>
</evidence>
<feature type="transmembrane region" description="Helical" evidence="6">
    <location>
        <begin position="134"/>
        <end position="154"/>
    </location>
</feature>
<feature type="transmembrane region" description="Helical" evidence="6">
    <location>
        <begin position="68"/>
        <end position="89"/>
    </location>
</feature>
<evidence type="ECO:0000256" key="5">
    <source>
        <dbReference type="ARBA" id="ARBA00023136"/>
    </source>
</evidence>
<feature type="transmembrane region" description="Helical" evidence="6">
    <location>
        <begin position="242"/>
        <end position="263"/>
    </location>
</feature>
<evidence type="ECO:0000256" key="2">
    <source>
        <dbReference type="ARBA" id="ARBA00022475"/>
    </source>
</evidence>
<evidence type="ECO:0000256" key="4">
    <source>
        <dbReference type="ARBA" id="ARBA00022989"/>
    </source>
</evidence>
<feature type="transmembrane region" description="Helical" evidence="6">
    <location>
        <begin position="101"/>
        <end position="122"/>
    </location>
</feature>
<keyword evidence="4 6" id="KW-1133">Transmembrane helix</keyword>
<feature type="transmembrane region" description="Helical" evidence="6">
    <location>
        <begin position="209"/>
        <end position="230"/>
    </location>
</feature>
<dbReference type="Proteomes" id="UP001220010">
    <property type="component" value="Unassembled WGS sequence"/>
</dbReference>
<keyword evidence="5 6" id="KW-0472">Membrane</keyword>
<keyword evidence="8" id="KW-1185">Reference proteome</keyword>
<dbReference type="SUPFAM" id="SSF109755">
    <property type="entry name" value="PhoU-like"/>
    <property type="match status" value="1"/>
</dbReference>
<dbReference type="RefSeq" id="WP_316967363.1">
    <property type="nucleotide sequence ID" value="NZ_JARFPK010000052.1"/>
</dbReference>
<accession>A0ABT5XAD9</accession>
<dbReference type="EMBL" id="JARFPK010000052">
    <property type="protein sequence ID" value="MDF0591636.1"/>
    <property type="molecule type" value="Genomic_DNA"/>
</dbReference>
<dbReference type="Pfam" id="PF02690">
    <property type="entry name" value="Na_Pi_cotrans"/>
    <property type="match status" value="2"/>
</dbReference>
<comment type="caution">
    <text evidence="7">The sequence shown here is derived from an EMBL/GenBank/DDBJ whole genome shotgun (WGS) entry which is preliminary data.</text>
</comment>
<dbReference type="InterPro" id="IPR003841">
    <property type="entry name" value="Na/Pi_transpt"/>
</dbReference>
<gene>
    <name evidence="7" type="ORF">P0O15_10750</name>
</gene>
<evidence type="ECO:0000313" key="8">
    <source>
        <dbReference type="Proteomes" id="UP001220010"/>
    </source>
</evidence>
<evidence type="ECO:0000256" key="3">
    <source>
        <dbReference type="ARBA" id="ARBA00022692"/>
    </source>
</evidence>
<organism evidence="7 8">
    <name type="scientific">Candidatus Methanocrinis natronophilus</name>
    <dbReference type="NCBI Taxonomy" id="3033396"/>
    <lineage>
        <taxon>Archaea</taxon>
        <taxon>Methanobacteriati</taxon>
        <taxon>Methanobacteriota</taxon>
        <taxon>Stenosarchaea group</taxon>
        <taxon>Methanomicrobia</taxon>
        <taxon>Methanotrichales</taxon>
        <taxon>Methanotrichaceae</taxon>
        <taxon>Methanocrinis</taxon>
    </lineage>
</organism>
<protein>
    <submittedName>
        <fullName evidence="7">Na/Pi symporter</fullName>
    </submittedName>
</protein>
<evidence type="ECO:0000256" key="6">
    <source>
        <dbReference type="SAM" id="Phobius"/>
    </source>
</evidence>
<name>A0ABT5XAD9_9EURY</name>
<sequence>MDYSLLLIIVPVVVLFLYGIERFSEEVRHAAGERFWTLLQSATRTPLRGALAGAGVSAITQSSTATTVIAVGLVNAGAISFLGSIGLVIGANIGTTITAQLVAFKLTAFAPVFVVFGFLLSLVRGPYRVFGKPIFYFGLVFFCLNMISAEIAPLQDDPEIIAILSMAENVLIGIIIGFIITNIFQSSSVTAGLVVVMASSGLLTPAEAIPIILGANIGTTTTGLVVALRMNAAAKRTAVAQFLFNLLGVVLILPLLGPFSSLIETIGGTSAQQVANAHLIFNLSAALVFLAAIRPFGKIVMKIVPERDPEVVFVTRHLTSPLPEETSSAIGQVEGEIVHMLEVSEEIFEKSLLVGAGRTEVCGRIKHLRDYSEYLNHQIVDAVISLEDREISVEDAARISILARTADLVESMTEQSVSMAKRFEYMKEKKILPSPESCKDLQEMAGPCRENLRHLMAAFPDITGDVDAKMRYNDEKLRQLLNWYYKIHVRRVAGRGGGDGAFSEVLFSVERIGAIIREMRKTAISMRRTVTPLKIPDMISLPENTNLPDENSKSKAS</sequence>
<dbReference type="NCBIfam" id="NF037997">
    <property type="entry name" value="Na_Pi_symport"/>
    <property type="match status" value="1"/>
</dbReference>
<dbReference type="PANTHER" id="PTHR10010">
    <property type="entry name" value="SOLUTE CARRIER FAMILY 34 SODIUM PHOSPHATE , MEMBER 2-RELATED"/>
    <property type="match status" value="1"/>
</dbReference>
<proteinExistence type="predicted"/>
<keyword evidence="3 6" id="KW-0812">Transmembrane</keyword>
<feature type="transmembrane region" description="Helical" evidence="6">
    <location>
        <begin position="160"/>
        <end position="180"/>
    </location>
</feature>
<evidence type="ECO:0000256" key="1">
    <source>
        <dbReference type="ARBA" id="ARBA00004651"/>
    </source>
</evidence>
<dbReference type="Gene3D" id="1.20.58.220">
    <property type="entry name" value="Phosphate transport system protein phou homolog 2, domain 2"/>
    <property type="match status" value="1"/>
</dbReference>
<reference evidence="7 8" key="1">
    <citation type="submission" date="2023-03" db="EMBL/GenBank/DDBJ databases">
        <title>WGS of Methanotrichaceae archaeon Mx.</title>
        <authorList>
            <person name="Sorokin D.Y."/>
            <person name="Merkel A.Y."/>
        </authorList>
    </citation>
    <scope>NUCLEOTIDE SEQUENCE [LARGE SCALE GENOMIC DNA]</scope>
    <source>
        <strain evidence="7 8">Mx</strain>
    </source>
</reference>
<feature type="transmembrane region" description="Helical" evidence="6">
    <location>
        <begin position="275"/>
        <end position="293"/>
    </location>
</feature>
<feature type="transmembrane region" description="Helical" evidence="6">
    <location>
        <begin position="6"/>
        <end position="24"/>
    </location>
</feature>
<keyword evidence="2" id="KW-1003">Cell membrane</keyword>